<reference evidence="2" key="1">
    <citation type="journal article" date="2019" name="Int. J. Syst. Evol. Microbiol.">
        <title>The Global Catalogue of Microorganisms (GCM) 10K type strain sequencing project: providing services to taxonomists for standard genome sequencing and annotation.</title>
        <authorList>
            <consortium name="The Broad Institute Genomics Platform"/>
            <consortium name="The Broad Institute Genome Sequencing Center for Infectious Disease"/>
            <person name="Wu L."/>
            <person name="Ma J."/>
        </authorList>
    </citation>
    <scope>NUCLEOTIDE SEQUENCE [LARGE SCALE GENOMIC DNA]</scope>
    <source>
        <strain evidence="2">JCM 4586</strain>
    </source>
</reference>
<organism evidence="1 2">
    <name type="scientific">Streptomyces hiroshimensis</name>
    <dbReference type="NCBI Taxonomy" id="66424"/>
    <lineage>
        <taxon>Bacteria</taxon>
        <taxon>Bacillati</taxon>
        <taxon>Actinomycetota</taxon>
        <taxon>Actinomycetes</taxon>
        <taxon>Kitasatosporales</taxon>
        <taxon>Streptomycetaceae</taxon>
        <taxon>Streptomyces</taxon>
    </lineage>
</organism>
<comment type="caution">
    <text evidence="1">The sequence shown here is derived from an EMBL/GenBank/DDBJ whole genome shotgun (WGS) entry which is preliminary data.</text>
</comment>
<dbReference type="Proteomes" id="UP000659223">
    <property type="component" value="Unassembled WGS sequence"/>
</dbReference>
<protein>
    <submittedName>
        <fullName evidence="1">Uncharacterized protein</fullName>
    </submittedName>
</protein>
<evidence type="ECO:0000313" key="2">
    <source>
        <dbReference type="Proteomes" id="UP000659223"/>
    </source>
</evidence>
<gene>
    <name evidence="1" type="ORF">GCM10010324_62000</name>
</gene>
<name>A0ABQ2Z6M8_9ACTN</name>
<evidence type="ECO:0000313" key="1">
    <source>
        <dbReference type="EMBL" id="GGY06799.1"/>
    </source>
</evidence>
<keyword evidence="2" id="KW-1185">Reference proteome</keyword>
<accession>A0ABQ2Z6M8</accession>
<sequence>MPAPVVLVRGRVHNAVTYTHQMHSGLMAGPTDLWLGDRPNVVTTQVSPHCGQAVVGVKHSSALLHGPPEAPAYRIAPIVYG</sequence>
<dbReference type="EMBL" id="BMUT01000018">
    <property type="protein sequence ID" value="GGY06799.1"/>
    <property type="molecule type" value="Genomic_DNA"/>
</dbReference>
<proteinExistence type="predicted"/>